<evidence type="ECO:0000256" key="6">
    <source>
        <dbReference type="HAMAP-Rule" id="MF_00693"/>
    </source>
</evidence>
<accession>A0A2Z3LAC6</accession>
<dbReference type="OrthoDB" id="9781053at2"/>
<dbReference type="NCBIfam" id="NF009044">
    <property type="entry name" value="PRK12378.1"/>
    <property type="match status" value="1"/>
</dbReference>
<dbReference type="InterPro" id="IPR026564">
    <property type="entry name" value="Transcrip_reg_TACO1-like_dom3"/>
</dbReference>
<reference evidence="9 10" key="1">
    <citation type="submission" date="2018-05" db="EMBL/GenBank/DDBJ databases">
        <title>Candidatus Cardinium hertigii Genome Assembly.</title>
        <authorList>
            <person name="Showmaker K.C."/>
            <person name="Walden K.O."/>
            <person name="Fields C.J."/>
            <person name="Lambert K.N."/>
            <person name="Hudson M.E."/>
        </authorList>
    </citation>
    <scope>NUCLEOTIDE SEQUENCE [LARGE SCALE GENOMIC DNA]</scope>
    <source>
        <strain evidence="10">cHgTN10</strain>
    </source>
</reference>
<dbReference type="NCBIfam" id="NF001030">
    <property type="entry name" value="PRK00110.1"/>
    <property type="match status" value="1"/>
</dbReference>
<dbReference type="GO" id="GO:0006355">
    <property type="term" value="P:regulation of DNA-templated transcription"/>
    <property type="evidence" value="ECO:0007669"/>
    <property type="project" value="UniProtKB-UniRule"/>
</dbReference>
<keyword evidence="4 6" id="KW-0238">DNA-binding</keyword>
<evidence type="ECO:0000256" key="1">
    <source>
        <dbReference type="ARBA" id="ARBA00008724"/>
    </source>
</evidence>
<feature type="domain" description="TACO1/YebC-like N-terminal" evidence="8">
    <location>
        <begin position="5"/>
        <end position="74"/>
    </location>
</feature>
<dbReference type="GO" id="GO:0003677">
    <property type="term" value="F:DNA binding"/>
    <property type="evidence" value="ECO:0007669"/>
    <property type="project" value="UniProtKB-UniRule"/>
</dbReference>
<dbReference type="SUPFAM" id="SSF75625">
    <property type="entry name" value="YebC-like"/>
    <property type="match status" value="1"/>
</dbReference>
<evidence type="ECO:0000256" key="4">
    <source>
        <dbReference type="ARBA" id="ARBA00023125"/>
    </source>
</evidence>
<comment type="subcellular location">
    <subcellularLocation>
        <location evidence="6">Cytoplasm</location>
    </subcellularLocation>
</comment>
<dbReference type="PANTHER" id="PTHR12532:SF6">
    <property type="entry name" value="TRANSCRIPTIONAL REGULATORY PROTEIN YEBC-RELATED"/>
    <property type="match status" value="1"/>
</dbReference>
<keyword evidence="5 6" id="KW-0804">Transcription</keyword>
<evidence type="ECO:0000259" key="7">
    <source>
        <dbReference type="Pfam" id="PF01709"/>
    </source>
</evidence>
<evidence type="ECO:0000313" key="9">
    <source>
        <dbReference type="EMBL" id="AWN82279.1"/>
    </source>
</evidence>
<protein>
    <recommendedName>
        <fullName evidence="6">Probable transcriptional regulatory protein DK880_00982</fullName>
    </recommendedName>
</protein>
<evidence type="ECO:0000256" key="2">
    <source>
        <dbReference type="ARBA" id="ARBA00022490"/>
    </source>
</evidence>
<dbReference type="Pfam" id="PF20772">
    <property type="entry name" value="TACO1_YebC_N"/>
    <property type="match status" value="1"/>
</dbReference>
<evidence type="ECO:0000256" key="3">
    <source>
        <dbReference type="ARBA" id="ARBA00023015"/>
    </source>
</evidence>
<dbReference type="InterPro" id="IPR048300">
    <property type="entry name" value="TACO1_YebC-like_2nd/3rd_dom"/>
</dbReference>
<organism evidence="9 10">
    <name type="scientific">Candidatus Cardinium hertigii</name>
    <dbReference type="NCBI Taxonomy" id="247481"/>
    <lineage>
        <taxon>Bacteria</taxon>
        <taxon>Pseudomonadati</taxon>
        <taxon>Bacteroidota</taxon>
        <taxon>Cytophagia</taxon>
        <taxon>Cytophagales</taxon>
        <taxon>Amoebophilaceae</taxon>
        <taxon>Candidatus Cardinium</taxon>
    </lineage>
</organism>
<evidence type="ECO:0000256" key="5">
    <source>
        <dbReference type="ARBA" id="ARBA00023163"/>
    </source>
</evidence>
<feature type="domain" description="TACO1/YebC-like second and third" evidence="7">
    <location>
        <begin position="81"/>
        <end position="237"/>
    </location>
</feature>
<dbReference type="InterPro" id="IPR029072">
    <property type="entry name" value="YebC-like"/>
</dbReference>
<keyword evidence="10" id="KW-1185">Reference proteome</keyword>
<dbReference type="InterPro" id="IPR049083">
    <property type="entry name" value="TACO1_YebC_N"/>
</dbReference>
<sequence length="255" mass="28627">MAGHSKWSNIKRKKEINDAKRSKIFTKLAKEITVAARNGSPDPTLNLRLRLAIQNAKGANMTKEAILRAIHKGNKMDSSVYEEVNYEGVGPHGVAIMVTCMTDKVIRTVANVRTIFTKYGGSLEKSGSISFLFDHKAVFIIPLGVIKQEDDFVLALIDAGAETVEKGEETMYTTCSVAHFGRVQQQLEATAVTPVYCGLQYIPHTFVEVNNEALVKLNKLVRALKEEEDVQQVYHNIALKEEQREVWEQDDLWFS</sequence>
<dbReference type="PANTHER" id="PTHR12532">
    <property type="entry name" value="TRANSLATIONAL ACTIVATOR OF CYTOCHROME C OXIDASE 1"/>
    <property type="match status" value="1"/>
</dbReference>
<dbReference type="KEGG" id="cher:DK880_00982"/>
<keyword evidence="2 6" id="KW-0963">Cytoplasm</keyword>
<keyword evidence="3 6" id="KW-0805">Transcription regulation</keyword>
<dbReference type="HAMAP" id="MF_00693">
    <property type="entry name" value="Transcrip_reg_TACO1"/>
    <property type="match status" value="1"/>
</dbReference>
<dbReference type="Proteomes" id="UP000245872">
    <property type="component" value="Chromosome"/>
</dbReference>
<dbReference type="AlphaFoldDB" id="A0A2Z3LAC6"/>
<dbReference type="GO" id="GO:0005829">
    <property type="term" value="C:cytosol"/>
    <property type="evidence" value="ECO:0007669"/>
    <property type="project" value="TreeGrafter"/>
</dbReference>
<dbReference type="FunFam" id="1.10.10.200:FF:000002">
    <property type="entry name" value="Probable transcriptional regulatory protein CLM62_37755"/>
    <property type="match status" value="1"/>
</dbReference>
<dbReference type="Gene3D" id="3.30.70.980">
    <property type="match status" value="2"/>
</dbReference>
<dbReference type="InterPro" id="IPR002876">
    <property type="entry name" value="Transcrip_reg_TACO1-like"/>
</dbReference>
<gene>
    <name evidence="9" type="ORF">DK880_00982</name>
</gene>
<dbReference type="Gene3D" id="1.10.10.200">
    <property type="match status" value="1"/>
</dbReference>
<comment type="similarity">
    <text evidence="1 6">Belongs to the TACO1 family.</text>
</comment>
<dbReference type="Pfam" id="PF01709">
    <property type="entry name" value="Transcrip_reg"/>
    <property type="match status" value="1"/>
</dbReference>
<proteinExistence type="inferred from homology"/>
<dbReference type="InterPro" id="IPR017856">
    <property type="entry name" value="Integrase-like_N"/>
</dbReference>
<dbReference type="RefSeq" id="WP_109997650.1">
    <property type="nucleotide sequence ID" value="NZ_CP029619.1"/>
</dbReference>
<dbReference type="NCBIfam" id="TIGR01033">
    <property type="entry name" value="YebC/PmpR family DNA-binding transcriptional regulator"/>
    <property type="match status" value="1"/>
</dbReference>
<name>A0A2Z3LAC6_9BACT</name>
<evidence type="ECO:0000313" key="10">
    <source>
        <dbReference type="Proteomes" id="UP000245872"/>
    </source>
</evidence>
<evidence type="ECO:0000259" key="8">
    <source>
        <dbReference type="Pfam" id="PF20772"/>
    </source>
</evidence>
<dbReference type="EMBL" id="CP029619">
    <property type="protein sequence ID" value="AWN82279.1"/>
    <property type="molecule type" value="Genomic_DNA"/>
</dbReference>